<dbReference type="Pfam" id="PF00656">
    <property type="entry name" value="Peptidase_C14"/>
    <property type="match status" value="1"/>
</dbReference>
<evidence type="ECO:0000256" key="1">
    <source>
        <dbReference type="SAM" id="SignalP"/>
    </source>
</evidence>
<keyword evidence="1" id="KW-0732">Signal</keyword>
<feature type="chain" id="PRO_5038537750" evidence="1">
    <location>
        <begin position="21"/>
        <end position="333"/>
    </location>
</feature>
<dbReference type="GO" id="GO:0006508">
    <property type="term" value="P:proteolysis"/>
    <property type="evidence" value="ECO:0007669"/>
    <property type="project" value="InterPro"/>
</dbReference>
<dbReference type="InterPro" id="IPR001309">
    <property type="entry name" value="Pept_C14_p20"/>
</dbReference>
<dbReference type="PROSITE" id="PS50208">
    <property type="entry name" value="CASPASE_P20"/>
    <property type="match status" value="1"/>
</dbReference>
<dbReference type="GO" id="GO:0004197">
    <property type="term" value="F:cysteine-type endopeptidase activity"/>
    <property type="evidence" value="ECO:0007669"/>
    <property type="project" value="InterPro"/>
</dbReference>
<sequence>MIARFLLLFLMLLMPAVACAQGFRPPPFAGGIPGRAQMQAVEMQRHQARTLLYREALEELRRSPKVVDVDECTAAGADLSACLPKPVAGGVPETVAANPTGRRIALLIGNNRYQHPIPSLETPARDVDQIAVALRDKLGFEVRVIKDVGKSDLVRAVVAVAKETEVTDSVFVYYAGHGYLMDDTGMGYWIPADGSVKTAAQWISNTDISRLLGAIPARQLLLVSDSCFSGTLAREKSLSAGEGGWQAAQAQRRRPLVRWRRAGLDEGKEGHSIFAWHLLRTLDKVSGTQPGFEVYRTVRKGVSDDYPQQPQYGAVVSAGHEAGGEYLFDARAE</sequence>
<dbReference type="AlphaFoldDB" id="A0A9D7PQU6"/>
<dbReference type="EMBL" id="JADJUC010000015">
    <property type="protein sequence ID" value="MBK8524861.1"/>
    <property type="molecule type" value="Genomic_DNA"/>
</dbReference>
<evidence type="ECO:0000259" key="2">
    <source>
        <dbReference type="PROSITE" id="PS50208"/>
    </source>
</evidence>
<reference evidence="3" key="1">
    <citation type="submission" date="2020-10" db="EMBL/GenBank/DDBJ databases">
        <title>Connecting structure to function with the recovery of over 1000 high-quality activated sludge metagenome-assembled genomes encoding full-length rRNA genes using long-read sequencing.</title>
        <authorList>
            <person name="Singleton C.M."/>
            <person name="Petriglieri F."/>
            <person name="Kristensen J.M."/>
            <person name="Kirkegaard R.H."/>
            <person name="Michaelsen T.Y."/>
            <person name="Andersen M.H."/>
            <person name="Karst S.M."/>
            <person name="Dueholm M.S."/>
            <person name="Nielsen P.H."/>
            <person name="Albertsen M."/>
        </authorList>
    </citation>
    <scope>NUCLEOTIDE SEQUENCE</scope>
    <source>
        <strain evidence="3">Hirt_18-Q3-R61-65_BATAC.395</strain>
    </source>
</reference>
<feature type="domain" description="Caspase family p20" evidence="2">
    <location>
        <begin position="101"/>
        <end position="178"/>
    </location>
</feature>
<dbReference type="InterPro" id="IPR029030">
    <property type="entry name" value="Caspase-like_dom_sf"/>
</dbReference>
<comment type="caution">
    <text evidence="3">The sequence shown here is derived from an EMBL/GenBank/DDBJ whole genome shotgun (WGS) entry which is preliminary data.</text>
</comment>
<accession>A0A9D7PQU6</accession>
<evidence type="ECO:0000313" key="3">
    <source>
        <dbReference type="EMBL" id="MBK8524861.1"/>
    </source>
</evidence>
<protein>
    <submittedName>
        <fullName evidence="3">Caspase family protein</fullName>
    </submittedName>
</protein>
<dbReference type="PANTHER" id="PTHR22576:SF37">
    <property type="entry name" value="MUCOSA-ASSOCIATED LYMPHOID TISSUE LYMPHOMA TRANSLOCATION PROTEIN 1"/>
    <property type="match status" value="1"/>
</dbReference>
<dbReference type="Gene3D" id="3.40.50.1460">
    <property type="match status" value="1"/>
</dbReference>
<dbReference type="SUPFAM" id="SSF52129">
    <property type="entry name" value="Caspase-like"/>
    <property type="match status" value="1"/>
</dbReference>
<dbReference type="Proteomes" id="UP000886689">
    <property type="component" value="Unassembled WGS sequence"/>
</dbReference>
<gene>
    <name evidence="3" type="ORF">IPL58_12730</name>
</gene>
<dbReference type="PANTHER" id="PTHR22576">
    <property type="entry name" value="MUCOSA ASSOCIATED LYMPHOID TISSUE LYMPHOMA TRANSLOCATION PROTEIN 1/PARACASPASE"/>
    <property type="match status" value="1"/>
</dbReference>
<feature type="signal peptide" evidence="1">
    <location>
        <begin position="1"/>
        <end position="20"/>
    </location>
</feature>
<dbReference type="InterPro" id="IPR011600">
    <property type="entry name" value="Pept_C14_caspase"/>
</dbReference>
<organism evidence="3 4">
    <name type="scientific">Candidatus Proximibacter danicus</name>
    <dbReference type="NCBI Taxonomy" id="2954365"/>
    <lineage>
        <taxon>Bacteria</taxon>
        <taxon>Pseudomonadati</taxon>
        <taxon>Pseudomonadota</taxon>
        <taxon>Betaproteobacteria</taxon>
        <taxon>Candidatus Proximibacter</taxon>
    </lineage>
</organism>
<name>A0A9D7PQU6_9PROT</name>
<evidence type="ECO:0000313" key="4">
    <source>
        <dbReference type="Proteomes" id="UP000886689"/>
    </source>
</evidence>
<dbReference type="InterPro" id="IPR052039">
    <property type="entry name" value="Caspase-related_regulators"/>
</dbReference>
<proteinExistence type="predicted"/>